<comment type="caution">
    <text evidence="10">The sequence shown here is derived from an EMBL/GenBank/DDBJ whole genome shotgun (WGS) entry which is preliminary data.</text>
</comment>
<dbReference type="SUPFAM" id="SSF52172">
    <property type="entry name" value="CheY-like"/>
    <property type="match status" value="1"/>
</dbReference>
<keyword evidence="4 7" id="KW-0238">DNA-binding</keyword>
<dbReference type="FunFam" id="1.10.10.10:FF:000018">
    <property type="entry name" value="DNA-binding response regulator ResD"/>
    <property type="match status" value="1"/>
</dbReference>
<dbReference type="InterPro" id="IPR001867">
    <property type="entry name" value="OmpR/PhoB-type_DNA-bd"/>
</dbReference>
<dbReference type="AlphaFoldDB" id="E7GA21"/>
<sequence length="226" mass="25879">MVDILLVEDNQELAKLIQAFLCKEGFSYYYASSAEDAFVWLKVHQPQVIVLDIMLPGSDGYAFCQSVRQTSDVPIFMMSAKSAKSDKLMGFELGADDYMEKPIDPDILCAKIRAILTRHSKDKQSDQIINSGAIRIDVAGHKVYLKNKLLDLNVKEYALLMLFIENAGKTLHKDYLFNEIWGMDSESENQTLTVHIKMLRSKIEKDSRNPQRIQTVWGIGYRYEEL</sequence>
<keyword evidence="1 6" id="KW-0597">Phosphoprotein</keyword>
<dbReference type="GO" id="GO:0032993">
    <property type="term" value="C:protein-DNA complex"/>
    <property type="evidence" value="ECO:0007669"/>
    <property type="project" value="TreeGrafter"/>
</dbReference>
<evidence type="ECO:0000259" key="8">
    <source>
        <dbReference type="PROSITE" id="PS50110"/>
    </source>
</evidence>
<evidence type="ECO:0000259" key="9">
    <source>
        <dbReference type="PROSITE" id="PS51755"/>
    </source>
</evidence>
<dbReference type="Pfam" id="PF00486">
    <property type="entry name" value="Trans_reg_C"/>
    <property type="match status" value="1"/>
</dbReference>
<evidence type="ECO:0000256" key="6">
    <source>
        <dbReference type="PROSITE-ProRule" id="PRU00169"/>
    </source>
</evidence>
<evidence type="ECO:0000256" key="5">
    <source>
        <dbReference type="ARBA" id="ARBA00023163"/>
    </source>
</evidence>
<organism evidence="10 11">
    <name type="scientific">Coprobacillus cateniformis</name>
    <dbReference type="NCBI Taxonomy" id="100884"/>
    <lineage>
        <taxon>Bacteria</taxon>
        <taxon>Bacillati</taxon>
        <taxon>Bacillota</taxon>
        <taxon>Erysipelotrichia</taxon>
        <taxon>Erysipelotrichales</taxon>
        <taxon>Coprobacillaceae</taxon>
        <taxon>Coprobacillus</taxon>
    </lineage>
</organism>
<dbReference type="InterPro" id="IPR001789">
    <property type="entry name" value="Sig_transdc_resp-reg_receiver"/>
</dbReference>
<dbReference type="InterPro" id="IPR011006">
    <property type="entry name" value="CheY-like_superfamily"/>
</dbReference>
<dbReference type="HOGENOM" id="CLU_000445_30_4_9"/>
<feature type="domain" description="OmpR/PhoB-type" evidence="9">
    <location>
        <begin position="126"/>
        <end position="225"/>
    </location>
</feature>
<dbReference type="Gene3D" id="1.10.10.10">
    <property type="entry name" value="Winged helix-like DNA-binding domain superfamily/Winged helix DNA-binding domain"/>
    <property type="match status" value="1"/>
</dbReference>
<accession>E7GA21</accession>
<dbReference type="GO" id="GO:0006355">
    <property type="term" value="P:regulation of DNA-templated transcription"/>
    <property type="evidence" value="ECO:0007669"/>
    <property type="project" value="InterPro"/>
</dbReference>
<reference evidence="10 11" key="1">
    <citation type="submission" date="2010-12" db="EMBL/GenBank/DDBJ databases">
        <title>The Genome Sequence of Coprobacillus sp. strain 29_1.</title>
        <authorList>
            <consortium name="The Broad Institute Genome Sequencing Platform"/>
            <person name="Earl A."/>
            <person name="Ward D."/>
            <person name="Feldgarden M."/>
            <person name="Gevers D."/>
            <person name="Daigneault M."/>
            <person name="Sibley C.D."/>
            <person name="White A."/>
            <person name="Strauss J."/>
            <person name="Allen-Vercoe E."/>
            <person name="Young S.K."/>
            <person name="Zeng Q."/>
            <person name="Gargeya S."/>
            <person name="Fitzgerald M."/>
            <person name="Haas B."/>
            <person name="Abouelleil A."/>
            <person name="Alvarado L."/>
            <person name="Arachchi H.M."/>
            <person name="Berlin A."/>
            <person name="Brown A."/>
            <person name="Chapman S.B."/>
            <person name="Chen Z."/>
            <person name="Dunbar C."/>
            <person name="Freedman E."/>
            <person name="Gearin G."/>
            <person name="Gellesch M."/>
            <person name="Goldberg J."/>
            <person name="Griggs A."/>
            <person name="Gujja S."/>
            <person name="Heilman E."/>
            <person name="Heiman D."/>
            <person name="Howarth C."/>
            <person name="Larson L."/>
            <person name="Lui A."/>
            <person name="MacDonald P.J.P."/>
            <person name="Mehta T."/>
            <person name="Montmayeur A."/>
            <person name="Murphy C."/>
            <person name="Neiman D."/>
            <person name="Pearson M."/>
            <person name="Priest M."/>
            <person name="Roberts A."/>
            <person name="Saif S."/>
            <person name="Shea T."/>
            <person name="Shenoy N."/>
            <person name="Sisk P."/>
            <person name="Stolte C."/>
            <person name="Sykes S."/>
            <person name="White J."/>
            <person name="Yandava C."/>
            <person name="Nusbaum C."/>
            <person name="Birren B."/>
        </authorList>
    </citation>
    <scope>NUCLEOTIDE SEQUENCE [LARGE SCALE GENOMIC DNA]</scope>
    <source>
        <strain evidence="10 11">29_1</strain>
    </source>
</reference>
<dbReference type="CDD" id="cd17574">
    <property type="entry name" value="REC_OmpR"/>
    <property type="match status" value="1"/>
</dbReference>
<dbReference type="SMART" id="SM00862">
    <property type="entry name" value="Trans_reg_C"/>
    <property type="match status" value="1"/>
</dbReference>
<name>E7GA21_9FIRM</name>
<dbReference type="PANTHER" id="PTHR48111:SF40">
    <property type="entry name" value="PHOSPHATE REGULON TRANSCRIPTIONAL REGULATORY PROTEIN PHOB"/>
    <property type="match status" value="1"/>
</dbReference>
<dbReference type="STRING" id="100884.GCA_000269565_03454"/>
<dbReference type="Gene3D" id="3.40.50.2300">
    <property type="match status" value="1"/>
</dbReference>
<evidence type="ECO:0000256" key="7">
    <source>
        <dbReference type="PROSITE-ProRule" id="PRU01091"/>
    </source>
</evidence>
<gene>
    <name evidence="10" type="ORF">HMPREF9488_01611</name>
</gene>
<dbReference type="Proteomes" id="UP000003157">
    <property type="component" value="Unassembled WGS sequence"/>
</dbReference>
<feature type="domain" description="Response regulatory" evidence="8">
    <location>
        <begin position="3"/>
        <end position="116"/>
    </location>
</feature>
<dbReference type="EMBL" id="ADKX01000030">
    <property type="protein sequence ID" value="EFW05029.1"/>
    <property type="molecule type" value="Genomic_DNA"/>
</dbReference>
<dbReference type="OrthoDB" id="9790442at2"/>
<dbReference type="GO" id="GO:0005829">
    <property type="term" value="C:cytosol"/>
    <property type="evidence" value="ECO:0007669"/>
    <property type="project" value="TreeGrafter"/>
</dbReference>
<dbReference type="RefSeq" id="WP_008788719.1">
    <property type="nucleotide sequence ID" value="NZ_AKCB01000003.1"/>
</dbReference>
<dbReference type="GO" id="GO:0000156">
    <property type="term" value="F:phosphorelay response regulator activity"/>
    <property type="evidence" value="ECO:0007669"/>
    <property type="project" value="TreeGrafter"/>
</dbReference>
<evidence type="ECO:0000313" key="11">
    <source>
        <dbReference type="Proteomes" id="UP000003157"/>
    </source>
</evidence>
<feature type="modified residue" description="4-aspartylphosphate" evidence="6">
    <location>
        <position position="52"/>
    </location>
</feature>
<dbReference type="GO" id="GO:0000976">
    <property type="term" value="F:transcription cis-regulatory region binding"/>
    <property type="evidence" value="ECO:0007669"/>
    <property type="project" value="TreeGrafter"/>
</dbReference>
<keyword evidence="5" id="KW-0804">Transcription</keyword>
<dbReference type="SMART" id="SM00448">
    <property type="entry name" value="REC"/>
    <property type="match status" value="1"/>
</dbReference>
<evidence type="ECO:0000313" key="10">
    <source>
        <dbReference type="EMBL" id="EFW05029.1"/>
    </source>
</evidence>
<protein>
    <recommendedName>
        <fullName evidence="12">Stage 0 sporulation protein A homolog</fullName>
    </recommendedName>
</protein>
<dbReference type="eggNOG" id="COG0745">
    <property type="taxonomic scope" value="Bacteria"/>
</dbReference>
<dbReference type="Pfam" id="PF00072">
    <property type="entry name" value="Response_reg"/>
    <property type="match status" value="1"/>
</dbReference>
<dbReference type="PROSITE" id="PS50110">
    <property type="entry name" value="RESPONSE_REGULATORY"/>
    <property type="match status" value="1"/>
</dbReference>
<dbReference type="InterPro" id="IPR039420">
    <property type="entry name" value="WalR-like"/>
</dbReference>
<dbReference type="CDD" id="cd00383">
    <property type="entry name" value="trans_reg_C"/>
    <property type="match status" value="1"/>
</dbReference>
<evidence type="ECO:0008006" key="12">
    <source>
        <dbReference type="Google" id="ProtNLM"/>
    </source>
</evidence>
<keyword evidence="11" id="KW-1185">Reference proteome</keyword>
<dbReference type="PROSITE" id="PS51755">
    <property type="entry name" value="OMPR_PHOB"/>
    <property type="match status" value="1"/>
</dbReference>
<evidence type="ECO:0000256" key="4">
    <source>
        <dbReference type="ARBA" id="ARBA00023125"/>
    </source>
</evidence>
<evidence type="ECO:0000256" key="3">
    <source>
        <dbReference type="ARBA" id="ARBA00023015"/>
    </source>
</evidence>
<evidence type="ECO:0000256" key="2">
    <source>
        <dbReference type="ARBA" id="ARBA00023012"/>
    </source>
</evidence>
<feature type="DNA-binding region" description="OmpR/PhoB-type" evidence="7">
    <location>
        <begin position="126"/>
        <end position="225"/>
    </location>
</feature>
<dbReference type="InterPro" id="IPR036388">
    <property type="entry name" value="WH-like_DNA-bd_sf"/>
</dbReference>
<keyword evidence="2" id="KW-0902">Two-component regulatory system</keyword>
<dbReference type="Gene3D" id="6.10.250.690">
    <property type="match status" value="1"/>
</dbReference>
<dbReference type="GeneID" id="78231212"/>
<dbReference type="PANTHER" id="PTHR48111">
    <property type="entry name" value="REGULATOR OF RPOS"/>
    <property type="match status" value="1"/>
</dbReference>
<keyword evidence="3" id="KW-0805">Transcription regulation</keyword>
<proteinExistence type="predicted"/>
<evidence type="ECO:0000256" key="1">
    <source>
        <dbReference type="ARBA" id="ARBA00022553"/>
    </source>
</evidence>